<evidence type="ECO:0000256" key="12">
    <source>
        <dbReference type="SAM" id="SignalP"/>
    </source>
</evidence>
<evidence type="ECO:0000256" key="7">
    <source>
        <dbReference type="ARBA" id="ARBA00023157"/>
    </source>
</evidence>
<dbReference type="InterPro" id="IPR051713">
    <property type="entry name" value="T-cell_Activation_Regulation"/>
</dbReference>
<proteinExistence type="predicted"/>
<dbReference type="InterPro" id="IPR027417">
    <property type="entry name" value="P-loop_NTPase"/>
</dbReference>
<dbReference type="Gene3D" id="2.60.40.10">
    <property type="entry name" value="Immunoglobulins"/>
    <property type="match status" value="2"/>
</dbReference>
<reference evidence="14" key="3">
    <citation type="submission" date="2025-09" db="UniProtKB">
        <authorList>
            <consortium name="Ensembl"/>
        </authorList>
    </citation>
    <scope>IDENTIFICATION</scope>
</reference>
<dbReference type="GO" id="GO:0006955">
    <property type="term" value="P:immune response"/>
    <property type="evidence" value="ECO:0007669"/>
    <property type="project" value="TreeGrafter"/>
</dbReference>
<dbReference type="Gene3D" id="3.40.50.300">
    <property type="entry name" value="P-loop containing nucleotide triphosphate hydrolases"/>
    <property type="match status" value="1"/>
</dbReference>
<comment type="subcellular location">
    <subcellularLocation>
        <location evidence="1">Cell membrane</location>
        <topology evidence="1">Single-pass type I membrane protein</topology>
    </subcellularLocation>
</comment>
<keyword evidence="2" id="KW-1003">Cell membrane</keyword>
<dbReference type="Ensembl" id="ENSENLT00000031258.1">
    <property type="protein sequence ID" value="ENSENLP00000030375.1"/>
    <property type="gene ID" value="ENSENLG00000013483.1"/>
</dbReference>
<dbReference type="InterPro" id="IPR013106">
    <property type="entry name" value="Ig_V-set"/>
</dbReference>
<dbReference type="PANTHER" id="PTHR25466:SF3">
    <property type="entry name" value="PROGRAMMED CELL DEATH 1 LIGAND 1"/>
    <property type="match status" value="1"/>
</dbReference>
<dbReference type="Pfam" id="PF07686">
    <property type="entry name" value="V-set"/>
    <property type="match status" value="1"/>
</dbReference>
<dbReference type="GO" id="GO:0031295">
    <property type="term" value="P:T cell costimulation"/>
    <property type="evidence" value="ECO:0007669"/>
    <property type="project" value="TreeGrafter"/>
</dbReference>
<dbReference type="SMART" id="SM00409">
    <property type="entry name" value="IG"/>
    <property type="match status" value="1"/>
</dbReference>
<keyword evidence="5 11" id="KW-1133">Transmembrane helix</keyword>
<evidence type="ECO:0000256" key="2">
    <source>
        <dbReference type="ARBA" id="ARBA00022475"/>
    </source>
</evidence>
<gene>
    <name evidence="14" type="primary">LOC115052469</name>
</gene>
<evidence type="ECO:0000313" key="15">
    <source>
        <dbReference type="Proteomes" id="UP000472264"/>
    </source>
</evidence>
<evidence type="ECO:0000256" key="1">
    <source>
        <dbReference type="ARBA" id="ARBA00004251"/>
    </source>
</evidence>
<dbReference type="SUPFAM" id="SSF48726">
    <property type="entry name" value="Immunoglobulin"/>
    <property type="match status" value="2"/>
</dbReference>
<keyword evidence="6 11" id="KW-0472">Membrane</keyword>
<protein>
    <submittedName>
        <fullName evidence="14">Programmed cell death 1 ligand 1-like</fullName>
    </submittedName>
</protein>
<dbReference type="OrthoDB" id="8680608at2759"/>
<evidence type="ECO:0000256" key="5">
    <source>
        <dbReference type="ARBA" id="ARBA00022989"/>
    </source>
</evidence>
<evidence type="ECO:0000256" key="10">
    <source>
        <dbReference type="ARBA" id="ARBA00023319"/>
    </source>
</evidence>
<dbReference type="AlphaFoldDB" id="A0A665VFD2"/>
<evidence type="ECO:0000256" key="9">
    <source>
        <dbReference type="ARBA" id="ARBA00023180"/>
    </source>
</evidence>
<dbReference type="InParanoid" id="A0A665VFD2"/>
<keyword evidence="7" id="KW-1015">Disulfide bond</keyword>
<dbReference type="InterPro" id="IPR013783">
    <property type="entry name" value="Ig-like_fold"/>
</dbReference>
<keyword evidence="15" id="KW-1185">Reference proteome</keyword>
<evidence type="ECO:0000259" key="13">
    <source>
        <dbReference type="PROSITE" id="PS50835"/>
    </source>
</evidence>
<keyword evidence="10" id="KW-0393">Immunoglobulin domain</keyword>
<keyword evidence="3 11" id="KW-0812">Transmembrane</keyword>
<dbReference type="GO" id="GO:0007166">
    <property type="term" value="P:cell surface receptor signaling pathway"/>
    <property type="evidence" value="ECO:0007669"/>
    <property type="project" value="TreeGrafter"/>
</dbReference>
<keyword evidence="8" id="KW-0675">Receptor</keyword>
<evidence type="ECO:0000256" key="8">
    <source>
        <dbReference type="ARBA" id="ARBA00023170"/>
    </source>
</evidence>
<dbReference type="PANTHER" id="PTHR25466">
    <property type="entry name" value="T-LYMPHOCYTE ACTIVATION ANTIGEN"/>
    <property type="match status" value="1"/>
</dbReference>
<dbReference type="GeneID" id="115052469"/>
<evidence type="ECO:0000256" key="3">
    <source>
        <dbReference type="ARBA" id="ARBA00022692"/>
    </source>
</evidence>
<dbReference type="InterPro" id="IPR007110">
    <property type="entry name" value="Ig-like_dom"/>
</dbReference>
<evidence type="ECO:0000313" key="14">
    <source>
        <dbReference type="Ensembl" id="ENSENLP00000030375.1"/>
    </source>
</evidence>
<feature type="chain" id="PRO_5025429537" evidence="12">
    <location>
        <begin position="19"/>
        <end position="512"/>
    </location>
</feature>
<reference evidence="14" key="1">
    <citation type="submission" date="2021-04" db="EMBL/GenBank/DDBJ databases">
        <authorList>
            <consortium name="Wellcome Sanger Institute Data Sharing"/>
        </authorList>
    </citation>
    <scope>NUCLEOTIDE SEQUENCE [LARGE SCALE GENOMIC DNA]</scope>
</reference>
<evidence type="ECO:0000256" key="6">
    <source>
        <dbReference type="ARBA" id="ARBA00023136"/>
    </source>
</evidence>
<dbReference type="Pfam" id="PF22705">
    <property type="entry name" value="C2-set_3"/>
    <property type="match status" value="1"/>
</dbReference>
<evidence type="ECO:0000256" key="4">
    <source>
        <dbReference type="ARBA" id="ARBA00022729"/>
    </source>
</evidence>
<dbReference type="GO" id="GO:0071222">
    <property type="term" value="P:cellular response to lipopolysaccharide"/>
    <property type="evidence" value="ECO:0007669"/>
    <property type="project" value="TreeGrafter"/>
</dbReference>
<feature type="domain" description="Ig-like" evidence="13">
    <location>
        <begin position="15"/>
        <end position="134"/>
    </location>
</feature>
<dbReference type="RefSeq" id="XP_029372452.1">
    <property type="nucleotide sequence ID" value="XM_029516592.1"/>
</dbReference>
<feature type="signal peptide" evidence="12">
    <location>
        <begin position="1"/>
        <end position="18"/>
    </location>
</feature>
<dbReference type="GO" id="GO:0042130">
    <property type="term" value="P:negative regulation of T cell proliferation"/>
    <property type="evidence" value="ECO:0007669"/>
    <property type="project" value="TreeGrafter"/>
</dbReference>
<feature type="domain" description="Ig-like" evidence="13">
    <location>
        <begin position="138"/>
        <end position="221"/>
    </location>
</feature>
<reference evidence="14" key="2">
    <citation type="submission" date="2025-08" db="UniProtKB">
        <authorList>
            <consortium name="Ensembl"/>
        </authorList>
    </citation>
    <scope>IDENTIFICATION</scope>
</reference>
<accession>A0A665VFD2</accession>
<evidence type="ECO:0000256" key="11">
    <source>
        <dbReference type="SAM" id="Phobius"/>
    </source>
</evidence>
<dbReference type="Proteomes" id="UP000472264">
    <property type="component" value="Chromosome 12"/>
</dbReference>
<dbReference type="PROSITE" id="PS50835">
    <property type="entry name" value="IG_LIKE"/>
    <property type="match status" value="2"/>
</dbReference>
<organism evidence="14 15">
    <name type="scientific">Echeneis naucrates</name>
    <name type="common">Live sharksucker</name>
    <dbReference type="NCBI Taxonomy" id="173247"/>
    <lineage>
        <taxon>Eukaryota</taxon>
        <taxon>Metazoa</taxon>
        <taxon>Chordata</taxon>
        <taxon>Craniata</taxon>
        <taxon>Vertebrata</taxon>
        <taxon>Euteleostomi</taxon>
        <taxon>Actinopterygii</taxon>
        <taxon>Neopterygii</taxon>
        <taxon>Teleostei</taxon>
        <taxon>Neoteleostei</taxon>
        <taxon>Acanthomorphata</taxon>
        <taxon>Carangaria</taxon>
        <taxon>Carangiformes</taxon>
        <taxon>Echeneidae</taxon>
        <taxon>Echeneis</taxon>
    </lineage>
</organism>
<dbReference type="GO" id="GO:0042102">
    <property type="term" value="P:positive regulation of T cell proliferation"/>
    <property type="evidence" value="ECO:0007669"/>
    <property type="project" value="TreeGrafter"/>
</dbReference>
<dbReference type="InterPro" id="IPR053896">
    <property type="entry name" value="BTN3A2-like_Ig-C"/>
</dbReference>
<feature type="transmembrane region" description="Helical" evidence="11">
    <location>
        <begin position="238"/>
        <end position="258"/>
    </location>
</feature>
<keyword evidence="4 12" id="KW-0732">Signal</keyword>
<dbReference type="OMA" id="GWAKLKM"/>
<name>A0A665VFD2_ECHNA</name>
<dbReference type="GO" id="GO:0009897">
    <property type="term" value="C:external side of plasma membrane"/>
    <property type="evidence" value="ECO:0007669"/>
    <property type="project" value="TreeGrafter"/>
</dbReference>
<keyword evidence="9" id="KW-0325">Glycoprotein</keyword>
<dbReference type="InterPro" id="IPR003599">
    <property type="entry name" value="Ig_sub"/>
</dbReference>
<sequence length="512" mass="57585">MDWQVFVILQVIFQPSIAVFFTVESEQSVYTSEFGENVVMGCKFHPKPTNLTADLKVTWQWKTSSAAWEVYKMINGVEHSASQEYQGRVKLLTEELKDGWAKLQVSRLRINDSGTYQCLVQTAEGADYKKITLSVIAPYKAVTTCIKKAAGGDELLLTCQSEGYPESPVVWQDGHLQRVKPNTTAETTQDQLVRVTSWIRVNSSDKNNYTCNFTSNGRTAAFHIPDDILDPQAQNDTFLIALCIGLVMVVMIIAVVMYRRRKGFIAQNTRNLQVDRQGKPFTAANCQQMNENEATIIHVNEDLEEENLGVFLKTRYYDISFSREVRHHRGPFSAELSHRLQNNEGQTLKLQALLPEAGETLFLEGPPESGKTAVALILVSSWTEGPTQALTNPLDLSILQLLLYVNCSNVKGDLLQEIGIQLSLPEKTSTQHQLRTMLNRSSEVLLLLDGYREGNQLFDDSLRKFLSERRGCRVLVTACPGHCPVLKDTVGIRKVLTLQSTEDTTVCHQETY</sequence>
<dbReference type="InterPro" id="IPR036179">
    <property type="entry name" value="Ig-like_dom_sf"/>
</dbReference>